<sequence>MRNDVGMTTLTNFEPEVRNYHVHSPLVPIGANCLQVELANGLTRELTQVRISRSFVFGLLEDKLSWSLIRLNQVMALRFQTHTPDCSAEITWTRKAAGELLGLIPLPAPATICFQNDPRKKVSLVVLGATRGLVATNSYQLPMIPLQVISYLEISPSVINRTEFNS</sequence>
<evidence type="ECO:0000313" key="2">
    <source>
        <dbReference type="EMBL" id="CAB4868508.1"/>
    </source>
</evidence>
<evidence type="ECO:0000313" key="1">
    <source>
        <dbReference type="EMBL" id="CAB4567785.1"/>
    </source>
</evidence>
<reference evidence="1" key="1">
    <citation type="submission" date="2020-05" db="EMBL/GenBank/DDBJ databases">
        <authorList>
            <person name="Chiriac C."/>
            <person name="Salcher M."/>
            <person name="Ghai R."/>
            <person name="Kavagutti S V."/>
        </authorList>
    </citation>
    <scope>NUCLEOTIDE SEQUENCE</scope>
</reference>
<dbReference type="EMBL" id="CAEZTH010000107">
    <property type="protein sequence ID" value="CAB4567785.1"/>
    <property type="molecule type" value="Genomic_DNA"/>
</dbReference>
<accession>A0A6J6DXX4</accession>
<dbReference type="EMBL" id="CAFBLL010000107">
    <property type="protein sequence ID" value="CAB4868508.1"/>
    <property type="molecule type" value="Genomic_DNA"/>
</dbReference>
<gene>
    <name evidence="1" type="ORF">UFOPK1639_00820</name>
    <name evidence="2" type="ORF">UFOPK3389_00583</name>
</gene>
<name>A0A6J6DXX4_9ZZZZ</name>
<proteinExistence type="predicted"/>
<organism evidence="1">
    <name type="scientific">freshwater metagenome</name>
    <dbReference type="NCBI Taxonomy" id="449393"/>
    <lineage>
        <taxon>unclassified sequences</taxon>
        <taxon>metagenomes</taxon>
        <taxon>ecological metagenomes</taxon>
    </lineage>
</organism>
<dbReference type="AlphaFoldDB" id="A0A6J6DXX4"/>
<protein>
    <submittedName>
        <fullName evidence="1">Unannotated protein</fullName>
    </submittedName>
</protein>